<dbReference type="NCBIfam" id="TIGR00654">
    <property type="entry name" value="PhzF_family"/>
    <property type="match status" value="1"/>
</dbReference>
<reference evidence="3 4" key="1">
    <citation type="submission" date="2024-04" db="EMBL/GenBank/DDBJ databases">
        <title>Flavobacterium sp. DGU99 16S ribosomal RNA gene Genome sequencing and assembly.</title>
        <authorList>
            <person name="Park S."/>
        </authorList>
    </citation>
    <scope>NUCLEOTIDE SEQUENCE [LARGE SCALE GENOMIC DNA]</scope>
    <source>
        <strain evidence="3 4">DGU99</strain>
    </source>
</reference>
<dbReference type="RefSeq" id="WP_341700988.1">
    <property type="nucleotide sequence ID" value="NZ_JBBYHU010000026.1"/>
</dbReference>
<evidence type="ECO:0000313" key="3">
    <source>
        <dbReference type="EMBL" id="MEL1241775.1"/>
    </source>
</evidence>
<gene>
    <name evidence="3" type="ORF">AAEO59_12010</name>
</gene>
<dbReference type="PIRSF" id="PIRSF016184">
    <property type="entry name" value="PhzC_PhzF"/>
    <property type="match status" value="1"/>
</dbReference>
<keyword evidence="2" id="KW-0413">Isomerase</keyword>
<accession>A0ABU9HNP9</accession>
<dbReference type="Gene3D" id="3.10.310.10">
    <property type="entry name" value="Diaminopimelate Epimerase, Chain A, domain 1"/>
    <property type="match status" value="2"/>
</dbReference>
<sequence length="265" mass="29831">MKIYQIDAFTKEVFSGNPAAVCPLEEWISSSIMQKIAAENNLAETAFYVKNGDMYEIRWFTPTVEVDLCGHATLAAAYVLFNFENHTDNLIQFYSERSGNLTVTKEGDLLSLNFPADEFEAIPLTPQITEGLNIKPIQAFKGKTDYMFLFEKEEEILNLTPNFEQLSKLAARGIIVTAKGETSDFVSRFFGPRSGINEDPVTGSAHTTLIPFWANELNKTKLSAIQLSERKGYLDCELLRDRVRISGYAICYMMGTIFTAKEKPL</sequence>
<protein>
    <submittedName>
        <fullName evidence="3">PhzF family phenazine biosynthesis protein</fullName>
    </submittedName>
</protein>
<proteinExistence type="inferred from homology"/>
<dbReference type="PANTHER" id="PTHR13774:SF17">
    <property type="entry name" value="PHENAZINE BIOSYNTHESIS-LIKE DOMAIN-CONTAINING PROTEIN"/>
    <property type="match status" value="1"/>
</dbReference>
<evidence type="ECO:0000313" key="4">
    <source>
        <dbReference type="Proteomes" id="UP001398556"/>
    </source>
</evidence>
<organism evidence="3 4">
    <name type="scientific">Flavobacterium flavipallidum</name>
    <dbReference type="NCBI Taxonomy" id="3139140"/>
    <lineage>
        <taxon>Bacteria</taxon>
        <taxon>Pseudomonadati</taxon>
        <taxon>Bacteroidota</taxon>
        <taxon>Flavobacteriia</taxon>
        <taxon>Flavobacteriales</taxon>
        <taxon>Flavobacteriaceae</taxon>
        <taxon>Flavobacterium</taxon>
    </lineage>
</organism>
<dbReference type="Pfam" id="PF02567">
    <property type="entry name" value="PhzC-PhzF"/>
    <property type="match status" value="1"/>
</dbReference>
<dbReference type="Proteomes" id="UP001398556">
    <property type="component" value="Unassembled WGS sequence"/>
</dbReference>
<dbReference type="PANTHER" id="PTHR13774">
    <property type="entry name" value="PHENAZINE BIOSYNTHESIS PROTEIN"/>
    <property type="match status" value="1"/>
</dbReference>
<comment type="caution">
    <text evidence="3">The sequence shown here is derived from an EMBL/GenBank/DDBJ whole genome shotgun (WGS) entry which is preliminary data.</text>
</comment>
<dbReference type="InterPro" id="IPR003719">
    <property type="entry name" value="Phenazine_PhzF-like"/>
</dbReference>
<comment type="similarity">
    <text evidence="1">Belongs to the PhzF family.</text>
</comment>
<dbReference type="SUPFAM" id="SSF54506">
    <property type="entry name" value="Diaminopimelate epimerase-like"/>
    <property type="match status" value="1"/>
</dbReference>
<name>A0ABU9HNP9_9FLAO</name>
<evidence type="ECO:0000256" key="1">
    <source>
        <dbReference type="ARBA" id="ARBA00008270"/>
    </source>
</evidence>
<keyword evidence="4" id="KW-1185">Reference proteome</keyword>
<evidence type="ECO:0000256" key="2">
    <source>
        <dbReference type="ARBA" id="ARBA00023235"/>
    </source>
</evidence>
<dbReference type="EMBL" id="JBBYHU010000026">
    <property type="protein sequence ID" value="MEL1241775.1"/>
    <property type="molecule type" value="Genomic_DNA"/>
</dbReference>